<dbReference type="GO" id="GO:0016874">
    <property type="term" value="F:ligase activity"/>
    <property type="evidence" value="ECO:0007669"/>
    <property type="project" value="UniProtKB-KW"/>
</dbReference>
<dbReference type="SUPFAM" id="SSF52440">
    <property type="entry name" value="PreATP-grasp domain"/>
    <property type="match status" value="1"/>
</dbReference>
<dbReference type="InterPro" id="IPR005481">
    <property type="entry name" value="BC-like_N"/>
</dbReference>
<feature type="domain" description="Biotin carboxylation" evidence="9">
    <location>
        <begin position="69"/>
        <end position="514"/>
    </location>
</feature>
<dbReference type="Pfam" id="PF00289">
    <property type="entry name" value="Biotin_carb_N"/>
    <property type="match status" value="1"/>
</dbReference>
<keyword evidence="4" id="KW-0067">ATP-binding</keyword>
<evidence type="ECO:0000259" key="8">
    <source>
        <dbReference type="PROSITE" id="PS50975"/>
    </source>
</evidence>
<dbReference type="Pfam" id="PF02786">
    <property type="entry name" value="CPSase_L_D2"/>
    <property type="match status" value="1"/>
</dbReference>
<evidence type="ECO:0000259" key="9">
    <source>
        <dbReference type="PROSITE" id="PS50979"/>
    </source>
</evidence>
<dbReference type="Pfam" id="PF00364">
    <property type="entry name" value="Biotin_lipoyl"/>
    <property type="match status" value="1"/>
</dbReference>
<evidence type="ECO:0000256" key="2">
    <source>
        <dbReference type="ARBA" id="ARBA00022598"/>
    </source>
</evidence>
<dbReference type="PROSITE" id="PS50979">
    <property type="entry name" value="BC"/>
    <property type="match status" value="1"/>
</dbReference>
<keyword evidence="3" id="KW-0547">Nucleotide-binding</keyword>
<protein>
    <submittedName>
        <fullName evidence="10">Uncharacterized protein</fullName>
    </submittedName>
</protein>
<feature type="domain" description="Lipoyl-binding" evidence="7">
    <location>
        <begin position="584"/>
        <end position="653"/>
    </location>
</feature>
<dbReference type="GO" id="GO:0046872">
    <property type="term" value="F:metal ion binding"/>
    <property type="evidence" value="ECO:0007669"/>
    <property type="project" value="InterPro"/>
</dbReference>
<dbReference type="FunFam" id="3.30.1490.20:FF:000003">
    <property type="entry name" value="acetyl-CoA carboxylase isoform X1"/>
    <property type="match status" value="1"/>
</dbReference>
<gene>
    <name evidence="10" type="ORF">METZ01_LOCUS16779</name>
</gene>
<dbReference type="GO" id="GO:0005524">
    <property type="term" value="F:ATP binding"/>
    <property type="evidence" value="ECO:0007669"/>
    <property type="project" value="UniProtKB-KW"/>
</dbReference>
<dbReference type="PROSITE" id="PS00188">
    <property type="entry name" value="BIOTIN"/>
    <property type="match status" value="1"/>
</dbReference>
<dbReference type="SUPFAM" id="SSF56059">
    <property type="entry name" value="Glutathione synthetase ATP-binding domain-like"/>
    <property type="match status" value="1"/>
</dbReference>
<dbReference type="NCBIfam" id="NF006367">
    <property type="entry name" value="PRK08591.1"/>
    <property type="match status" value="1"/>
</dbReference>
<evidence type="ECO:0000256" key="6">
    <source>
        <dbReference type="SAM" id="MobiDB-lite"/>
    </source>
</evidence>
<dbReference type="InterPro" id="IPR005479">
    <property type="entry name" value="CPAse_ATP-bd"/>
</dbReference>
<evidence type="ECO:0000259" key="7">
    <source>
        <dbReference type="PROSITE" id="PS50968"/>
    </source>
</evidence>
<dbReference type="Gene3D" id="2.40.50.100">
    <property type="match status" value="1"/>
</dbReference>
<name>A0A381PAC0_9ZZZZ</name>
<dbReference type="PROSITE" id="PS50975">
    <property type="entry name" value="ATP_GRASP"/>
    <property type="match status" value="1"/>
</dbReference>
<comment type="cofactor">
    <cofactor evidence="1">
        <name>biotin</name>
        <dbReference type="ChEBI" id="CHEBI:57586"/>
    </cofactor>
</comment>
<evidence type="ECO:0000256" key="4">
    <source>
        <dbReference type="ARBA" id="ARBA00022840"/>
    </source>
</evidence>
<dbReference type="PANTHER" id="PTHR18866">
    <property type="entry name" value="CARBOXYLASE:PYRUVATE/ACETYL-COA/PROPIONYL-COA CARBOXYLASE"/>
    <property type="match status" value="1"/>
</dbReference>
<dbReference type="InterPro" id="IPR011764">
    <property type="entry name" value="Biotin_carboxylation_dom"/>
</dbReference>
<dbReference type="InterPro" id="IPR011053">
    <property type="entry name" value="Single_hybrid_motif"/>
</dbReference>
<dbReference type="SUPFAM" id="SSF51246">
    <property type="entry name" value="Rudiment single hybrid motif"/>
    <property type="match status" value="1"/>
</dbReference>
<dbReference type="SUPFAM" id="SSF51230">
    <property type="entry name" value="Single hybrid motif"/>
    <property type="match status" value="1"/>
</dbReference>
<feature type="non-terminal residue" evidence="10">
    <location>
        <position position="1"/>
    </location>
</feature>
<reference evidence="10" key="1">
    <citation type="submission" date="2018-05" db="EMBL/GenBank/DDBJ databases">
        <authorList>
            <person name="Lanie J.A."/>
            <person name="Ng W.-L."/>
            <person name="Kazmierczak K.M."/>
            <person name="Andrzejewski T.M."/>
            <person name="Davidsen T.M."/>
            <person name="Wayne K.J."/>
            <person name="Tettelin H."/>
            <person name="Glass J.I."/>
            <person name="Rusch D."/>
            <person name="Podicherti R."/>
            <person name="Tsui H.-C.T."/>
            <person name="Winkler M.E."/>
        </authorList>
    </citation>
    <scope>NUCLEOTIDE SEQUENCE</scope>
</reference>
<dbReference type="InterPro" id="IPR011054">
    <property type="entry name" value="Rudment_hybrid_motif"/>
</dbReference>
<feature type="region of interest" description="Disordered" evidence="6">
    <location>
        <begin position="562"/>
        <end position="586"/>
    </location>
</feature>
<sequence>VFVEGISEIQVTFWKRVPFTASNWWLSTGLSVLTSKWCYFRKKIGQMGRSVGLWHDCRSYVRARKAKFVFSKILIANRGEIAVRVIRTCRELGITSVAVYSELDRNALHVRLADEAYALGGETAADSYLNTSAILDVIEQCGADAVHPGYGFYSENADFARAITELGVTFIGPPPEAIEVMGDKISARLAAEKVGVKGVPGTTEILEHPDEVRSFGAENGYPVAIKAAYGGGGRGMKVVSSPEDVDAALESAQREAESFFGRNECYVERYLTWPRHIEMQIIADQQGNVVWLGERDCSAQRRHQKLVEESPAPNFPEDVRQAMGEAAVAVAKGCGYTNAGTVEFLFQDGEFYYLEMNTRLQVEHPVSELVSGIDLVREQIHVAAGRSLSFTQGDVHCSGHAIEVRINAEDPAGGRFLPSPGTITSLKLPQGFGVRWDGGYEAGDAVSQFYDNLVGKLIVWGSNRQTAIERMRSALVELEVGGIATTASAHEVILASPDFQSGEHSTKWVEESLDLTEVTGKSEVVEGDVDQEDALVRKDVVLEVNGKRFEVAAWVPESAGVTVSQKPSKARRSASNTGGAGAGSGQVTVPMQGTIVKVLVEVGQEVSEGEPVVVLEAMKMENNINADKSGTVKEVKVGPGDTVGAGDVVVVID</sequence>
<dbReference type="AlphaFoldDB" id="A0A381PAC0"/>
<evidence type="ECO:0000256" key="1">
    <source>
        <dbReference type="ARBA" id="ARBA00001953"/>
    </source>
</evidence>
<dbReference type="SMART" id="SM00878">
    <property type="entry name" value="Biotin_carb_C"/>
    <property type="match status" value="1"/>
</dbReference>
<dbReference type="Pfam" id="PF02785">
    <property type="entry name" value="Biotin_carb_C"/>
    <property type="match status" value="1"/>
</dbReference>
<keyword evidence="2" id="KW-0436">Ligase</keyword>
<dbReference type="InterPro" id="IPR000089">
    <property type="entry name" value="Biotin_lipoyl"/>
</dbReference>
<dbReference type="FunFam" id="2.40.50.100:FF:000003">
    <property type="entry name" value="Acetyl-CoA carboxylase biotin carboxyl carrier protein"/>
    <property type="match status" value="1"/>
</dbReference>
<dbReference type="CDD" id="cd06850">
    <property type="entry name" value="biotinyl_domain"/>
    <property type="match status" value="1"/>
</dbReference>
<evidence type="ECO:0000313" key="10">
    <source>
        <dbReference type="EMBL" id="SUZ63925.1"/>
    </source>
</evidence>
<dbReference type="PROSITE" id="PS50968">
    <property type="entry name" value="BIOTINYL_LIPOYL"/>
    <property type="match status" value="1"/>
</dbReference>
<accession>A0A381PAC0</accession>
<dbReference type="InterPro" id="IPR050856">
    <property type="entry name" value="Biotin_carboxylase_complex"/>
</dbReference>
<evidence type="ECO:0000256" key="5">
    <source>
        <dbReference type="ARBA" id="ARBA00023267"/>
    </source>
</evidence>
<dbReference type="Gene3D" id="3.30.470.20">
    <property type="entry name" value="ATP-grasp fold, B domain"/>
    <property type="match status" value="1"/>
</dbReference>
<keyword evidence="5" id="KW-0092">Biotin</keyword>
<evidence type="ECO:0000256" key="3">
    <source>
        <dbReference type="ARBA" id="ARBA00022741"/>
    </source>
</evidence>
<dbReference type="InterPro" id="IPR016185">
    <property type="entry name" value="PreATP-grasp_dom_sf"/>
</dbReference>
<feature type="domain" description="ATP-grasp" evidence="8">
    <location>
        <begin position="188"/>
        <end position="384"/>
    </location>
</feature>
<dbReference type="InterPro" id="IPR001882">
    <property type="entry name" value="Biotin_BS"/>
</dbReference>
<dbReference type="PROSITE" id="PS00866">
    <property type="entry name" value="CPSASE_1"/>
    <property type="match status" value="1"/>
</dbReference>
<dbReference type="EMBL" id="UINC01000927">
    <property type="protein sequence ID" value="SUZ63925.1"/>
    <property type="molecule type" value="Genomic_DNA"/>
</dbReference>
<organism evidence="10">
    <name type="scientific">marine metagenome</name>
    <dbReference type="NCBI Taxonomy" id="408172"/>
    <lineage>
        <taxon>unclassified sequences</taxon>
        <taxon>metagenomes</taxon>
        <taxon>ecological metagenomes</taxon>
    </lineage>
</organism>
<dbReference type="FunFam" id="3.40.50.20:FF:000010">
    <property type="entry name" value="Propionyl-CoA carboxylase subunit alpha"/>
    <property type="match status" value="1"/>
</dbReference>
<dbReference type="InterPro" id="IPR005482">
    <property type="entry name" value="Biotin_COase_C"/>
</dbReference>
<dbReference type="InterPro" id="IPR011761">
    <property type="entry name" value="ATP-grasp"/>
</dbReference>
<proteinExistence type="predicted"/>
<dbReference type="PANTHER" id="PTHR18866:SF33">
    <property type="entry name" value="METHYLCROTONOYL-COA CARBOXYLASE SUBUNIT ALPHA, MITOCHONDRIAL-RELATED"/>
    <property type="match status" value="1"/>
</dbReference>